<dbReference type="PANTHER" id="PTHR36780">
    <property type="entry name" value="OS05G0241400 PROTEIN"/>
    <property type="match status" value="1"/>
</dbReference>
<feature type="non-terminal residue" evidence="1">
    <location>
        <position position="1"/>
    </location>
</feature>
<reference evidence="1" key="1">
    <citation type="submission" date="2022-12" db="EMBL/GenBank/DDBJ databases">
        <title>Draft genome assemblies for two species of Escallonia (Escalloniales).</title>
        <authorList>
            <person name="Chanderbali A."/>
            <person name="Dervinis C."/>
            <person name="Anghel I."/>
            <person name="Soltis D."/>
            <person name="Soltis P."/>
            <person name="Zapata F."/>
        </authorList>
    </citation>
    <scope>NUCLEOTIDE SEQUENCE</scope>
    <source>
        <strain evidence="1">UCBG64.0493</strain>
        <tissue evidence="1">Leaf</tissue>
    </source>
</reference>
<dbReference type="Pfam" id="PF00235">
    <property type="entry name" value="Profilin"/>
    <property type="match status" value="1"/>
</dbReference>
<comment type="caution">
    <text evidence="1">The sequence shown here is derived from an EMBL/GenBank/DDBJ whole genome shotgun (WGS) entry which is preliminary data.</text>
</comment>
<dbReference type="GO" id="GO:0003779">
    <property type="term" value="F:actin binding"/>
    <property type="evidence" value="ECO:0007669"/>
    <property type="project" value="InterPro"/>
</dbReference>
<evidence type="ECO:0000313" key="2">
    <source>
        <dbReference type="Proteomes" id="UP001188597"/>
    </source>
</evidence>
<dbReference type="SUPFAM" id="SSF55770">
    <property type="entry name" value="Profilin (actin-binding protein)"/>
    <property type="match status" value="1"/>
</dbReference>
<dbReference type="EMBL" id="JAVXUP010000222">
    <property type="protein sequence ID" value="KAK3033807.1"/>
    <property type="molecule type" value="Genomic_DNA"/>
</dbReference>
<accession>A0AA88WTL0</accession>
<evidence type="ECO:0000313" key="1">
    <source>
        <dbReference type="EMBL" id="KAK3033807.1"/>
    </source>
</evidence>
<dbReference type="Gene3D" id="3.30.450.30">
    <property type="entry name" value="Dynein light chain 2a, cytoplasmic"/>
    <property type="match status" value="1"/>
</dbReference>
<keyword evidence="2" id="KW-1185">Reference proteome</keyword>
<protein>
    <recommendedName>
        <fullName evidence="3">Profilin</fullName>
    </recommendedName>
</protein>
<gene>
    <name evidence="1" type="ORF">RJ639_034378</name>
</gene>
<dbReference type="InterPro" id="IPR048278">
    <property type="entry name" value="PFN"/>
</dbReference>
<evidence type="ECO:0008006" key="3">
    <source>
        <dbReference type="Google" id="ProtNLM"/>
    </source>
</evidence>
<sequence length="121" mass="13502">MDSAFVSKTWDKWASNYVGSSEQEGIKADPTELNQFVSFIKQNKLETQSFFIGPNEYVVTSSHESWFCARCMNTSKPAGEGAIVMLTATFILVALYDGSIGSASRAMVVVDQFVWQLSRRK</sequence>
<organism evidence="1 2">
    <name type="scientific">Escallonia herrerae</name>
    <dbReference type="NCBI Taxonomy" id="1293975"/>
    <lineage>
        <taxon>Eukaryota</taxon>
        <taxon>Viridiplantae</taxon>
        <taxon>Streptophyta</taxon>
        <taxon>Embryophyta</taxon>
        <taxon>Tracheophyta</taxon>
        <taxon>Spermatophyta</taxon>
        <taxon>Magnoliopsida</taxon>
        <taxon>eudicotyledons</taxon>
        <taxon>Gunneridae</taxon>
        <taxon>Pentapetalae</taxon>
        <taxon>asterids</taxon>
        <taxon>campanulids</taxon>
        <taxon>Escalloniales</taxon>
        <taxon>Escalloniaceae</taxon>
        <taxon>Escallonia</taxon>
    </lineage>
</organism>
<dbReference type="AlphaFoldDB" id="A0AA88WTL0"/>
<dbReference type="InterPro" id="IPR036140">
    <property type="entry name" value="PFN_sf"/>
</dbReference>
<name>A0AA88WTL0_9ASTE</name>
<dbReference type="PANTHER" id="PTHR36780:SF1">
    <property type="entry name" value="PROFILIN"/>
    <property type="match status" value="1"/>
</dbReference>
<proteinExistence type="predicted"/>
<dbReference type="Proteomes" id="UP001188597">
    <property type="component" value="Unassembled WGS sequence"/>
</dbReference>